<protein>
    <recommendedName>
        <fullName evidence="6">FAD-binding domain-containing protein</fullName>
    </recommendedName>
</protein>
<dbReference type="PRINTS" id="PR00420">
    <property type="entry name" value="RNGMNOXGNASE"/>
</dbReference>
<dbReference type="GO" id="GO:0071949">
    <property type="term" value="F:FAD binding"/>
    <property type="evidence" value="ECO:0007669"/>
    <property type="project" value="InterPro"/>
</dbReference>
<keyword evidence="5" id="KW-0560">Oxidoreductase</keyword>
<name>A0AAN9UKH8_9PEZI</name>
<keyword evidence="3" id="KW-0285">Flavoprotein</keyword>
<keyword evidence="4" id="KW-0274">FAD</keyword>
<feature type="domain" description="FAD-binding" evidence="6">
    <location>
        <begin position="6"/>
        <end position="358"/>
    </location>
</feature>
<dbReference type="PANTHER" id="PTHR46720:SF3">
    <property type="entry name" value="FAD-BINDING DOMAIN-CONTAINING PROTEIN-RELATED"/>
    <property type="match status" value="1"/>
</dbReference>
<evidence type="ECO:0000256" key="5">
    <source>
        <dbReference type="ARBA" id="ARBA00023002"/>
    </source>
</evidence>
<evidence type="ECO:0000256" key="3">
    <source>
        <dbReference type="ARBA" id="ARBA00022630"/>
    </source>
</evidence>
<organism evidence="7 8">
    <name type="scientific">Diatrype stigma</name>
    <dbReference type="NCBI Taxonomy" id="117547"/>
    <lineage>
        <taxon>Eukaryota</taxon>
        <taxon>Fungi</taxon>
        <taxon>Dikarya</taxon>
        <taxon>Ascomycota</taxon>
        <taxon>Pezizomycotina</taxon>
        <taxon>Sordariomycetes</taxon>
        <taxon>Xylariomycetidae</taxon>
        <taxon>Xylariales</taxon>
        <taxon>Diatrypaceae</taxon>
        <taxon>Diatrype</taxon>
    </lineage>
</organism>
<dbReference type="Pfam" id="PF01494">
    <property type="entry name" value="FAD_binding_3"/>
    <property type="match status" value="1"/>
</dbReference>
<comment type="pathway">
    <text evidence="1">Secondary metabolite biosynthesis.</text>
</comment>
<dbReference type="InterPro" id="IPR051104">
    <property type="entry name" value="FAD_monoxygenase"/>
</dbReference>
<evidence type="ECO:0000313" key="8">
    <source>
        <dbReference type="Proteomes" id="UP001320420"/>
    </source>
</evidence>
<dbReference type="Proteomes" id="UP001320420">
    <property type="component" value="Unassembled WGS sequence"/>
</dbReference>
<comment type="caution">
    <text evidence="7">The sequence shown here is derived from an EMBL/GenBank/DDBJ whole genome shotgun (WGS) entry which is preliminary data.</text>
</comment>
<dbReference type="InterPro" id="IPR036188">
    <property type="entry name" value="FAD/NAD-bd_sf"/>
</dbReference>
<evidence type="ECO:0000256" key="1">
    <source>
        <dbReference type="ARBA" id="ARBA00005179"/>
    </source>
</evidence>
<keyword evidence="8" id="KW-1185">Reference proteome</keyword>
<evidence type="ECO:0000256" key="2">
    <source>
        <dbReference type="ARBA" id="ARBA00007992"/>
    </source>
</evidence>
<evidence type="ECO:0000256" key="4">
    <source>
        <dbReference type="ARBA" id="ARBA00022827"/>
    </source>
</evidence>
<evidence type="ECO:0000259" key="6">
    <source>
        <dbReference type="Pfam" id="PF01494"/>
    </source>
</evidence>
<dbReference type="AlphaFoldDB" id="A0AAN9UKH8"/>
<comment type="similarity">
    <text evidence="2">Belongs to the paxM FAD-dependent monooxygenase family.</text>
</comment>
<dbReference type="GO" id="GO:0016491">
    <property type="term" value="F:oxidoreductase activity"/>
    <property type="evidence" value="ECO:0007669"/>
    <property type="project" value="UniProtKB-KW"/>
</dbReference>
<dbReference type="InterPro" id="IPR002938">
    <property type="entry name" value="FAD-bd"/>
</dbReference>
<dbReference type="EMBL" id="JAKJXP020000078">
    <property type="protein sequence ID" value="KAK7749137.1"/>
    <property type="molecule type" value="Genomic_DNA"/>
</dbReference>
<dbReference type="GO" id="GO:0044550">
    <property type="term" value="P:secondary metabolite biosynthetic process"/>
    <property type="evidence" value="ECO:0007669"/>
    <property type="project" value="TreeGrafter"/>
</dbReference>
<proteinExistence type="inferred from homology"/>
<evidence type="ECO:0000313" key="7">
    <source>
        <dbReference type="EMBL" id="KAK7749137.1"/>
    </source>
</evidence>
<dbReference type="PANTHER" id="PTHR46720">
    <property type="entry name" value="HYDROXYLASE, PUTATIVE (AFU_ORTHOLOGUE AFUA_3G01460)-RELATED"/>
    <property type="match status" value="1"/>
</dbReference>
<sequence length="418" mass="44454">MSNAPVRVAIIGGGLAGVTLANALVRIPHLDVQVYESAPEFSERGAAVGLSSNALAALRHIVPSADEALEKAGAVTMNSSRLVVGSGPHAGSLIVDVAGGEKSLIIHRASLLRELIAPLPKERLHSSKKLTMIETTPAGIQITFEDGSIDKFDAVIGADGIFSSVRNYVLQDAAKECAASPAGLNVVPFEKAKATLGEQYFEVDRQYGWVGDGAFVMHDVLENRTMTQCVVSAIETDPPEDRKRQLTRESLSETLGNWIDGPVGTGIIDLTLDQSNPRGYSQWEHKSTPTYANGCVCIMGDAAHATTPWQGAGAGQAFEDAAVLGALLGSATSAKNIEAAFRAYDAVRRPRGQQVIDSSRATGQIMCGRGKDIGLDPDKLRSALATRWSFIFSLDLEAHKQEALEKMRDLQGGVSGYD</sequence>
<dbReference type="SUPFAM" id="SSF51905">
    <property type="entry name" value="FAD/NAD(P)-binding domain"/>
    <property type="match status" value="1"/>
</dbReference>
<accession>A0AAN9UKH8</accession>
<dbReference type="Gene3D" id="3.50.50.60">
    <property type="entry name" value="FAD/NAD(P)-binding domain"/>
    <property type="match status" value="1"/>
</dbReference>
<reference evidence="7 8" key="1">
    <citation type="submission" date="2024-02" db="EMBL/GenBank/DDBJ databases">
        <title>De novo assembly and annotation of 12 fungi associated with fruit tree decline syndrome in Ontario, Canada.</title>
        <authorList>
            <person name="Sulman M."/>
            <person name="Ellouze W."/>
            <person name="Ilyukhin E."/>
        </authorList>
    </citation>
    <scope>NUCLEOTIDE SEQUENCE [LARGE SCALE GENOMIC DNA]</scope>
    <source>
        <strain evidence="7 8">M11/M66-122</strain>
    </source>
</reference>
<gene>
    <name evidence="7" type="ORF">SLS62_008425</name>
</gene>